<accession>A0A395LL54</accession>
<dbReference type="OrthoDB" id="9807941at2"/>
<dbReference type="EMBL" id="QRBB01000001">
    <property type="protein sequence ID" value="RDS77117.1"/>
    <property type="molecule type" value="Genomic_DNA"/>
</dbReference>
<evidence type="ECO:0000256" key="1">
    <source>
        <dbReference type="SAM" id="MobiDB-lite"/>
    </source>
</evidence>
<protein>
    <submittedName>
        <fullName evidence="3">Uncharacterized protein</fullName>
    </submittedName>
</protein>
<dbReference type="Proteomes" id="UP000254101">
    <property type="component" value="Unassembled WGS sequence"/>
</dbReference>
<feature type="region of interest" description="Disordered" evidence="1">
    <location>
        <begin position="32"/>
        <end position="128"/>
    </location>
</feature>
<dbReference type="AlphaFoldDB" id="A0A395LL54"/>
<reference evidence="3 4" key="1">
    <citation type="submission" date="2018-07" db="EMBL/GenBank/DDBJ databases">
        <title>Erythrobacter nanhaiensis sp. nov., a novel member of the genus Erythrobacter isolated from the South China Sea.</title>
        <authorList>
            <person name="Chen X."/>
            <person name="Liu J."/>
        </authorList>
    </citation>
    <scope>NUCLEOTIDE SEQUENCE [LARGE SCALE GENOMIC DNA]</scope>
    <source>
        <strain evidence="3 4">S-5</strain>
    </source>
</reference>
<keyword evidence="2" id="KW-1133">Transmembrane helix</keyword>
<feature type="compositionally biased region" description="Pro residues" evidence="1">
    <location>
        <begin position="78"/>
        <end position="94"/>
    </location>
</feature>
<proteinExistence type="predicted"/>
<dbReference type="RefSeq" id="WP_115491338.1">
    <property type="nucleotide sequence ID" value="NZ_JACHWW010000001.1"/>
</dbReference>
<keyword evidence="2" id="KW-0812">Transmembrane</keyword>
<organism evidence="3 4">
    <name type="scientific">Alteriqipengyuania lutimaris</name>
    <dbReference type="NCBI Taxonomy" id="1538146"/>
    <lineage>
        <taxon>Bacteria</taxon>
        <taxon>Pseudomonadati</taxon>
        <taxon>Pseudomonadota</taxon>
        <taxon>Alphaproteobacteria</taxon>
        <taxon>Sphingomonadales</taxon>
        <taxon>Erythrobacteraceae</taxon>
        <taxon>Alteriqipengyuania</taxon>
    </lineage>
</organism>
<keyword evidence="2" id="KW-0472">Membrane</keyword>
<sequence>MIELIEANWLLILLAVLVGFVVAWFLLSGSRKTRVTREDSPEETGTKRNQALIDAPPAAAKDPAPPAASGRPAAATPAPAPAPEAETIPPPPPASTAATPAPTPAPAPAPVPTPRAEPAATATGGAGAAVGGVVAEEREAAQTPPAASDTGAADDLTRLKGVGPKLATQLNALGVTSFGQIASWSEADIDRIDDQLGRFKGRIRRDNWIEQARLLESGDTAAYESRFGKL</sequence>
<feature type="transmembrane region" description="Helical" evidence="2">
    <location>
        <begin position="6"/>
        <end position="27"/>
    </location>
</feature>
<evidence type="ECO:0000313" key="4">
    <source>
        <dbReference type="Proteomes" id="UP000254101"/>
    </source>
</evidence>
<gene>
    <name evidence="3" type="ORF">DL238_05475</name>
</gene>
<evidence type="ECO:0000256" key="2">
    <source>
        <dbReference type="SAM" id="Phobius"/>
    </source>
</evidence>
<comment type="caution">
    <text evidence="3">The sequence shown here is derived from an EMBL/GenBank/DDBJ whole genome shotgun (WGS) entry which is preliminary data.</text>
</comment>
<feature type="compositionally biased region" description="Pro residues" evidence="1">
    <location>
        <begin position="101"/>
        <end position="115"/>
    </location>
</feature>
<feature type="compositionally biased region" description="Low complexity" evidence="1">
    <location>
        <begin position="54"/>
        <end position="77"/>
    </location>
</feature>
<dbReference type="Gene3D" id="1.10.150.20">
    <property type="entry name" value="5' to 3' exonuclease, C-terminal subdomain"/>
    <property type="match status" value="1"/>
</dbReference>
<keyword evidence="4" id="KW-1185">Reference proteome</keyword>
<evidence type="ECO:0000313" key="3">
    <source>
        <dbReference type="EMBL" id="RDS77117.1"/>
    </source>
</evidence>
<name>A0A395LL54_9SPHN</name>